<dbReference type="Pfam" id="PF02021">
    <property type="entry name" value="UPF0102"/>
    <property type="match status" value="1"/>
</dbReference>
<evidence type="ECO:0000256" key="1">
    <source>
        <dbReference type="ARBA" id="ARBA00006738"/>
    </source>
</evidence>
<sequence length="118" mass="13884">MLNKQLGSKGEEIITKYCKDFLGFEIIDRNYKCGKFGELDIIAKKDDLLIFVEVKARSSSSFMNIYEQVDKRKIKALARAIKYYIMKNNLKNAPFRLDLATYNEATKKIKYYKNIYTE</sequence>
<evidence type="ECO:0000256" key="2">
    <source>
        <dbReference type="HAMAP-Rule" id="MF_00048"/>
    </source>
</evidence>
<proteinExistence type="inferred from homology"/>
<dbReference type="InterPro" id="IPR003509">
    <property type="entry name" value="UPF0102_YraN-like"/>
</dbReference>
<gene>
    <name evidence="3" type="ORF">ENJ78_01290</name>
</gene>
<dbReference type="PANTHER" id="PTHR34039:SF1">
    <property type="entry name" value="UPF0102 PROTEIN YRAN"/>
    <property type="match status" value="1"/>
</dbReference>
<dbReference type="InterPro" id="IPR011856">
    <property type="entry name" value="tRNA_endonuc-like_dom_sf"/>
</dbReference>
<organism evidence="3">
    <name type="scientific">candidate division WWE3 bacterium</name>
    <dbReference type="NCBI Taxonomy" id="2053526"/>
    <lineage>
        <taxon>Bacteria</taxon>
        <taxon>Katanobacteria</taxon>
    </lineage>
</organism>
<reference evidence="3" key="1">
    <citation type="journal article" date="2020" name="mSystems">
        <title>Genome- and Community-Level Interaction Insights into Carbon Utilization and Element Cycling Functions of Hydrothermarchaeota in Hydrothermal Sediment.</title>
        <authorList>
            <person name="Zhou Z."/>
            <person name="Liu Y."/>
            <person name="Xu W."/>
            <person name="Pan J."/>
            <person name="Luo Z.H."/>
            <person name="Li M."/>
        </authorList>
    </citation>
    <scope>NUCLEOTIDE SEQUENCE [LARGE SCALE GENOMIC DNA]</scope>
    <source>
        <strain evidence="3">HyVt-517</strain>
    </source>
</reference>
<accession>A0A7V5J194</accession>
<dbReference type="AlphaFoldDB" id="A0A7V5J194"/>
<name>A0A7V5J194_UNCKA</name>
<comment type="caution">
    <text evidence="3">The sequence shown here is derived from an EMBL/GenBank/DDBJ whole genome shotgun (WGS) entry which is preliminary data.</text>
</comment>
<dbReference type="GO" id="GO:0003676">
    <property type="term" value="F:nucleic acid binding"/>
    <property type="evidence" value="ECO:0007669"/>
    <property type="project" value="InterPro"/>
</dbReference>
<protein>
    <recommendedName>
        <fullName evidence="2">UPF0102 protein ENJ78_01290</fullName>
    </recommendedName>
</protein>
<dbReference type="HAMAP" id="MF_00048">
    <property type="entry name" value="UPF0102"/>
    <property type="match status" value="1"/>
</dbReference>
<evidence type="ECO:0000313" key="3">
    <source>
        <dbReference type="EMBL" id="HHH14324.1"/>
    </source>
</evidence>
<dbReference type="PANTHER" id="PTHR34039">
    <property type="entry name" value="UPF0102 PROTEIN YRAN"/>
    <property type="match status" value="1"/>
</dbReference>
<dbReference type="Gene3D" id="3.40.1350.10">
    <property type="match status" value="1"/>
</dbReference>
<dbReference type="EMBL" id="DRNS01000093">
    <property type="protein sequence ID" value="HHH14324.1"/>
    <property type="molecule type" value="Genomic_DNA"/>
</dbReference>
<dbReference type="Proteomes" id="UP000886106">
    <property type="component" value="Unassembled WGS sequence"/>
</dbReference>
<comment type="similarity">
    <text evidence="1 2">Belongs to the UPF0102 family.</text>
</comment>
<dbReference type="SUPFAM" id="SSF52980">
    <property type="entry name" value="Restriction endonuclease-like"/>
    <property type="match status" value="1"/>
</dbReference>
<dbReference type="InterPro" id="IPR011335">
    <property type="entry name" value="Restrct_endonuc-II-like"/>
</dbReference>